<evidence type="ECO:0000256" key="2">
    <source>
        <dbReference type="ARBA" id="ARBA00023002"/>
    </source>
</evidence>
<keyword evidence="7" id="KW-0413">Isomerase</keyword>
<keyword evidence="1 5" id="KW-0732">Signal</keyword>
<keyword evidence="2" id="KW-0560">Oxidoreductase</keyword>
<keyword evidence="3" id="KW-1015">Disulfide bond</keyword>
<dbReference type="OrthoDB" id="9780147at2"/>
<keyword evidence="4" id="KW-0676">Redox-active center</keyword>
<dbReference type="EMBL" id="FNBW01000003">
    <property type="protein sequence ID" value="SDF42815.1"/>
    <property type="molecule type" value="Genomic_DNA"/>
</dbReference>
<dbReference type="InterPro" id="IPR036249">
    <property type="entry name" value="Thioredoxin-like_sf"/>
</dbReference>
<evidence type="ECO:0000256" key="1">
    <source>
        <dbReference type="ARBA" id="ARBA00022729"/>
    </source>
</evidence>
<dbReference type="SUPFAM" id="SSF52833">
    <property type="entry name" value="Thioredoxin-like"/>
    <property type="match status" value="1"/>
</dbReference>
<dbReference type="AlphaFoldDB" id="A0A8G2EVS3"/>
<comment type="caution">
    <text evidence="7">The sequence shown here is derived from an EMBL/GenBank/DDBJ whole genome shotgun (WGS) entry which is preliminary data.</text>
</comment>
<protein>
    <submittedName>
        <fullName evidence="7">Protein-disulfide isomerase</fullName>
    </submittedName>
</protein>
<dbReference type="Pfam" id="PF01323">
    <property type="entry name" value="DSBA"/>
    <property type="match status" value="1"/>
</dbReference>
<accession>A0A8G2EVS3</accession>
<dbReference type="InterPro" id="IPR041205">
    <property type="entry name" value="ScsC_N"/>
</dbReference>
<dbReference type="Proteomes" id="UP000198615">
    <property type="component" value="Unassembled WGS sequence"/>
</dbReference>
<dbReference type="Pfam" id="PF18312">
    <property type="entry name" value="ScsC_N"/>
    <property type="match status" value="1"/>
</dbReference>
<feature type="domain" description="Thioredoxin" evidence="6">
    <location>
        <begin position="58"/>
        <end position="245"/>
    </location>
</feature>
<gene>
    <name evidence="7" type="ORF">SAMN05660686_01304</name>
</gene>
<evidence type="ECO:0000313" key="8">
    <source>
        <dbReference type="Proteomes" id="UP000198615"/>
    </source>
</evidence>
<organism evidence="7 8">
    <name type="scientific">Thalassobaculum litoreum DSM 18839</name>
    <dbReference type="NCBI Taxonomy" id="1123362"/>
    <lineage>
        <taxon>Bacteria</taxon>
        <taxon>Pseudomonadati</taxon>
        <taxon>Pseudomonadota</taxon>
        <taxon>Alphaproteobacteria</taxon>
        <taxon>Rhodospirillales</taxon>
        <taxon>Thalassobaculaceae</taxon>
        <taxon>Thalassobaculum</taxon>
    </lineage>
</organism>
<dbReference type="CDD" id="cd03023">
    <property type="entry name" value="DsbA_Com1_like"/>
    <property type="match status" value="1"/>
</dbReference>
<feature type="signal peptide" evidence="5">
    <location>
        <begin position="1"/>
        <end position="22"/>
    </location>
</feature>
<evidence type="ECO:0000256" key="4">
    <source>
        <dbReference type="ARBA" id="ARBA00023284"/>
    </source>
</evidence>
<dbReference type="GO" id="GO:0016853">
    <property type="term" value="F:isomerase activity"/>
    <property type="evidence" value="ECO:0007669"/>
    <property type="project" value="UniProtKB-KW"/>
</dbReference>
<evidence type="ECO:0000256" key="3">
    <source>
        <dbReference type="ARBA" id="ARBA00023157"/>
    </source>
</evidence>
<dbReference type="RefSeq" id="WP_028795484.1">
    <property type="nucleotide sequence ID" value="NZ_FNBW01000003.1"/>
</dbReference>
<dbReference type="PANTHER" id="PTHR13887:SF14">
    <property type="entry name" value="DISULFIDE BOND FORMATION PROTEIN D"/>
    <property type="match status" value="1"/>
</dbReference>
<dbReference type="GO" id="GO:0016491">
    <property type="term" value="F:oxidoreductase activity"/>
    <property type="evidence" value="ECO:0007669"/>
    <property type="project" value="UniProtKB-KW"/>
</dbReference>
<dbReference type="InterPro" id="IPR001853">
    <property type="entry name" value="DSBA-like_thioredoxin_dom"/>
</dbReference>
<evidence type="ECO:0000259" key="6">
    <source>
        <dbReference type="PROSITE" id="PS51352"/>
    </source>
</evidence>
<sequence>MFRSVFAAALLSAALLAAPAHAHDGPLSPDRKAEIEALVRDYILQHPEIILESVAIMQAREDAAKNAAAKQALVDHREALERDPADPVLGNPDGDVTIVEFFDYQCGYCKTMMKPLMELVEEDGNIRLVLKEFPILSPTSEAAALASLGADRQGRYKDFHTALLGLRGRLTTEAIFQVALETGLDVEKLQADMKDPALQAHVRKSFELAQALSIQGTPAFTIGDHVVPGAVSKEQLAELVAEAREKG</sequence>
<dbReference type="InterPro" id="IPR013766">
    <property type="entry name" value="Thioredoxin_domain"/>
</dbReference>
<dbReference type="PANTHER" id="PTHR13887">
    <property type="entry name" value="GLUTATHIONE S-TRANSFERASE KAPPA"/>
    <property type="match status" value="1"/>
</dbReference>
<evidence type="ECO:0000256" key="5">
    <source>
        <dbReference type="SAM" id="SignalP"/>
    </source>
</evidence>
<dbReference type="Gene3D" id="3.40.30.10">
    <property type="entry name" value="Glutaredoxin"/>
    <property type="match status" value="1"/>
</dbReference>
<dbReference type="PROSITE" id="PS51352">
    <property type="entry name" value="THIOREDOXIN_2"/>
    <property type="match status" value="1"/>
</dbReference>
<evidence type="ECO:0000313" key="7">
    <source>
        <dbReference type="EMBL" id="SDF42815.1"/>
    </source>
</evidence>
<proteinExistence type="predicted"/>
<reference evidence="7 8" key="1">
    <citation type="submission" date="2016-10" db="EMBL/GenBank/DDBJ databases">
        <authorList>
            <person name="Varghese N."/>
            <person name="Submissions S."/>
        </authorList>
    </citation>
    <scope>NUCLEOTIDE SEQUENCE [LARGE SCALE GENOMIC DNA]</scope>
    <source>
        <strain evidence="7 8">DSM 18839</strain>
    </source>
</reference>
<feature type="chain" id="PRO_5034167992" evidence="5">
    <location>
        <begin position="23"/>
        <end position="247"/>
    </location>
</feature>
<keyword evidence="8" id="KW-1185">Reference proteome</keyword>
<name>A0A8G2EVS3_9PROT</name>